<dbReference type="AlphaFoldDB" id="A0A0F9T0X4"/>
<comment type="caution">
    <text evidence="2">The sequence shown here is derived from an EMBL/GenBank/DDBJ whole genome shotgun (WGS) entry which is preliminary data.</text>
</comment>
<protein>
    <submittedName>
        <fullName evidence="2">Uncharacterized protein</fullName>
    </submittedName>
</protein>
<feature type="compositionally biased region" description="Basic and acidic residues" evidence="1">
    <location>
        <begin position="15"/>
        <end position="37"/>
    </location>
</feature>
<name>A0A0F9T0X4_9ZZZZ</name>
<sequence>MSDKENVQPEAVLPEGKDVLPEVKPEVKPEGEPKEQPFNEEQEARIQQMVAQATDEATKQAVEAGRRQLQSEQDRNINTEKRARFAESKANAYETSFKGLDEETQKDIELARYREQDKYFQSTAQEDAQKQQDADFWGRINTQVLTNLDNLGIPRDDKRLDWGEGSRDLPEARARLDASVAKIISEEKKVAETDMEKRLTAKIEEQNLRNRKELNLDLVDTTAGGGSGDDSDAEFKRAWGSGELPNTQVNMKRARKLETA</sequence>
<gene>
    <name evidence="2" type="ORF">LCGC14_0406030</name>
</gene>
<feature type="region of interest" description="Disordered" evidence="1">
    <location>
        <begin position="1"/>
        <end position="80"/>
    </location>
</feature>
<reference evidence="2" key="1">
    <citation type="journal article" date="2015" name="Nature">
        <title>Complex archaea that bridge the gap between prokaryotes and eukaryotes.</title>
        <authorList>
            <person name="Spang A."/>
            <person name="Saw J.H."/>
            <person name="Jorgensen S.L."/>
            <person name="Zaremba-Niedzwiedzka K."/>
            <person name="Martijn J."/>
            <person name="Lind A.E."/>
            <person name="van Eijk R."/>
            <person name="Schleper C."/>
            <person name="Guy L."/>
            <person name="Ettema T.J."/>
        </authorList>
    </citation>
    <scope>NUCLEOTIDE SEQUENCE</scope>
</reference>
<evidence type="ECO:0000313" key="2">
    <source>
        <dbReference type="EMBL" id="KKN72899.1"/>
    </source>
</evidence>
<dbReference type="EMBL" id="LAZR01000353">
    <property type="protein sequence ID" value="KKN72899.1"/>
    <property type="molecule type" value="Genomic_DNA"/>
</dbReference>
<accession>A0A0F9T0X4</accession>
<evidence type="ECO:0000256" key="1">
    <source>
        <dbReference type="SAM" id="MobiDB-lite"/>
    </source>
</evidence>
<organism evidence="2">
    <name type="scientific">marine sediment metagenome</name>
    <dbReference type="NCBI Taxonomy" id="412755"/>
    <lineage>
        <taxon>unclassified sequences</taxon>
        <taxon>metagenomes</taxon>
        <taxon>ecological metagenomes</taxon>
    </lineage>
</organism>
<proteinExistence type="predicted"/>